<evidence type="ECO:0000256" key="7">
    <source>
        <dbReference type="ARBA" id="ARBA00025211"/>
    </source>
</evidence>
<dbReference type="Pfam" id="PF00198">
    <property type="entry name" value="2-oxoacid_dh"/>
    <property type="match status" value="1"/>
</dbReference>
<evidence type="ECO:0000259" key="10">
    <source>
        <dbReference type="PROSITE" id="PS50968"/>
    </source>
</evidence>
<accession>A0AAE6VPN7</accession>
<evidence type="ECO:0000313" key="13">
    <source>
        <dbReference type="Proteomes" id="UP000463871"/>
    </source>
</evidence>
<evidence type="ECO:0000256" key="8">
    <source>
        <dbReference type="ARBA" id="ARBA00048370"/>
    </source>
</evidence>
<evidence type="ECO:0000256" key="2">
    <source>
        <dbReference type="ARBA" id="ARBA00011484"/>
    </source>
</evidence>
<dbReference type="InterPro" id="IPR023213">
    <property type="entry name" value="CAT-like_dom_sf"/>
</dbReference>
<dbReference type="FunFam" id="4.10.320.10:FF:000003">
    <property type="entry name" value="Acetyltransferase component of pyruvate dehydrogenase complex"/>
    <property type="match status" value="1"/>
</dbReference>
<dbReference type="InterPro" id="IPR000089">
    <property type="entry name" value="Biotin_lipoyl"/>
</dbReference>
<dbReference type="InterPro" id="IPR011053">
    <property type="entry name" value="Single_hybrid_motif"/>
</dbReference>
<dbReference type="NCBIfam" id="NF008814">
    <property type="entry name" value="PRK11854.1"/>
    <property type="match status" value="1"/>
</dbReference>
<dbReference type="AlphaFoldDB" id="A0AAE6VPN7"/>
<dbReference type="PROSITE" id="PS51826">
    <property type="entry name" value="PSBD"/>
    <property type="match status" value="1"/>
</dbReference>
<evidence type="ECO:0000256" key="1">
    <source>
        <dbReference type="ARBA" id="ARBA00007317"/>
    </source>
</evidence>
<evidence type="ECO:0000259" key="11">
    <source>
        <dbReference type="PROSITE" id="PS51826"/>
    </source>
</evidence>
<evidence type="ECO:0000256" key="3">
    <source>
        <dbReference type="ARBA" id="ARBA00022679"/>
    </source>
</evidence>
<dbReference type="RefSeq" id="WP_161507562.1">
    <property type="nucleotide sequence ID" value="NZ_CAWPID010000001.1"/>
</dbReference>
<feature type="domain" description="Lipoyl-binding" evidence="10">
    <location>
        <begin position="2"/>
        <end position="75"/>
    </location>
</feature>
<dbReference type="GO" id="GO:0005737">
    <property type="term" value="C:cytoplasm"/>
    <property type="evidence" value="ECO:0007669"/>
    <property type="project" value="TreeGrafter"/>
</dbReference>
<comment type="subunit">
    <text evidence="2 9">Forms a 24-polypeptide structural core with octahedral symmetry.</text>
</comment>
<reference evidence="12 13" key="1">
    <citation type="submission" date="2020-01" db="EMBL/GenBank/DDBJ databases">
        <title>Complete genome of Aeromonas media MC64.</title>
        <authorList>
            <person name="Cao G."/>
            <person name="Fu J."/>
            <person name="Zhong C."/>
        </authorList>
    </citation>
    <scope>NUCLEOTIDE SEQUENCE [LARGE SCALE GENOMIC DNA]</scope>
    <source>
        <strain evidence="12 13">MC64</strain>
    </source>
</reference>
<dbReference type="SUPFAM" id="SSF51230">
    <property type="entry name" value="Single hybrid motif"/>
    <property type="match status" value="3"/>
</dbReference>
<dbReference type="PANTHER" id="PTHR43178">
    <property type="entry name" value="DIHYDROLIPOAMIDE ACETYLTRANSFERASE COMPONENT OF PYRUVATE DEHYDROGENASE COMPLEX"/>
    <property type="match status" value="1"/>
</dbReference>
<dbReference type="PROSITE" id="PS50968">
    <property type="entry name" value="BIOTINYL_LIPOYL"/>
    <property type="match status" value="3"/>
</dbReference>
<dbReference type="FunFam" id="3.30.559.10:FF:000004">
    <property type="entry name" value="Acetyltransferase component of pyruvate dehydrogenase complex"/>
    <property type="match status" value="1"/>
</dbReference>
<keyword evidence="5 9" id="KW-0450">Lipoyl</keyword>
<comment type="cofactor">
    <cofactor evidence="9">
        <name>(R)-lipoate</name>
        <dbReference type="ChEBI" id="CHEBI:83088"/>
    </cofactor>
    <text evidence="9">Binds 3 lipoyl cofactors covalently.</text>
</comment>
<proteinExistence type="inferred from homology"/>
<dbReference type="InterPro" id="IPR004167">
    <property type="entry name" value="PSBD"/>
</dbReference>
<dbReference type="SUPFAM" id="SSF47005">
    <property type="entry name" value="Peripheral subunit-binding domain of 2-oxo acid dehydrogenase complex"/>
    <property type="match status" value="1"/>
</dbReference>
<dbReference type="GO" id="GO:0004742">
    <property type="term" value="F:dihydrolipoyllysine-residue acetyltransferase activity"/>
    <property type="evidence" value="ECO:0007669"/>
    <property type="project" value="UniProtKB-UniRule"/>
</dbReference>
<evidence type="ECO:0000313" key="12">
    <source>
        <dbReference type="EMBL" id="QHQ52741.1"/>
    </source>
</evidence>
<dbReference type="EC" id="2.3.1.12" evidence="9"/>
<dbReference type="GO" id="GO:0045254">
    <property type="term" value="C:pyruvate dehydrogenase complex"/>
    <property type="evidence" value="ECO:0007669"/>
    <property type="project" value="UniProtKB-UniRule"/>
</dbReference>
<evidence type="ECO:0000256" key="9">
    <source>
        <dbReference type="RuleBase" id="RU361137"/>
    </source>
</evidence>
<dbReference type="Pfam" id="PF00364">
    <property type="entry name" value="Biotin_lipoyl"/>
    <property type="match status" value="3"/>
</dbReference>
<dbReference type="InterPro" id="IPR001078">
    <property type="entry name" value="2-oxoacid_DH_actylTfrase"/>
</dbReference>
<dbReference type="SUPFAM" id="SSF52777">
    <property type="entry name" value="CoA-dependent acyltransferases"/>
    <property type="match status" value="1"/>
</dbReference>
<gene>
    <name evidence="12" type="primary">aceF</name>
    <name evidence="12" type="ORF">GWI30_19090</name>
</gene>
<keyword evidence="6 9" id="KW-0012">Acyltransferase</keyword>
<dbReference type="Gene3D" id="3.30.559.10">
    <property type="entry name" value="Chloramphenicol acetyltransferase-like domain"/>
    <property type="match status" value="1"/>
</dbReference>
<dbReference type="GO" id="GO:0006086">
    <property type="term" value="P:pyruvate decarboxylation to acetyl-CoA"/>
    <property type="evidence" value="ECO:0007669"/>
    <property type="project" value="UniProtKB-UniRule"/>
</dbReference>
<protein>
    <recommendedName>
        <fullName evidence="9">Acetyltransferase component of pyruvate dehydrogenase complex</fullName>
        <ecNumber evidence="9">2.3.1.12</ecNumber>
    </recommendedName>
</protein>
<dbReference type="Proteomes" id="UP000463871">
    <property type="component" value="Chromosome"/>
</dbReference>
<dbReference type="Gene3D" id="2.40.50.100">
    <property type="match status" value="3"/>
</dbReference>
<keyword evidence="4" id="KW-0677">Repeat</keyword>
<evidence type="ECO:0000256" key="4">
    <source>
        <dbReference type="ARBA" id="ARBA00022737"/>
    </source>
</evidence>
<evidence type="ECO:0000256" key="5">
    <source>
        <dbReference type="ARBA" id="ARBA00022823"/>
    </source>
</evidence>
<dbReference type="Gene3D" id="4.10.320.10">
    <property type="entry name" value="E3-binding domain"/>
    <property type="match status" value="1"/>
</dbReference>
<dbReference type="InterPro" id="IPR006256">
    <property type="entry name" value="AcTrfase_Pyrv_DH_cplx"/>
</dbReference>
<comment type="catalytic activity">
    <reaction evidence="8 9">
        <text>N(6)-[(R)-dihydrolipoyl]-L-lysyl-[protein] + acetyl-CoA = N(6)-[(R)-S(8)-acetyldihydrolipoyl]-L-lysyl-[protein] + CoA</text>
        <dbReference type="Rhea" id="RHEA:17017"/>
        <dbReference type="Rhea" id="RHEA-COMP:10475"/>
        <dbReference type="Rhea" id="RHEA-COMP:10478"/>
        <dbReference type="ChEBI" id="CHEBI:57287"/>
        <dbReference type="ChEBI" id="CHEBI:57288"/>
        <dbReference type="ChEBI" id="CHEBI:83100"/>
        <dbReference type="ChEBI" id="CHEBI:83111"/>
        <dbReference type="EC" id="2.3.1.12"/>
    </reaction>
</comment>
<dbReference type="InterPro" id="IPR050743">
    <property type="entry name" value="2-oxoacid_DH_E2_comp"/>
</dbReference>
<feature type="domain" description="Lipoyl-binding" evidence="10">
    <location>
        <begin position="203"/>
        <end position="276"/>
    </location>
</feature>
<name>A0AAE6VPN7_AERME</name>
<organism evidence="12 13">
    <name type="scientific">Aeromonas media</name>
    <dbReference type="NCBI Taxonomy" id="651"/>
    <lineage>
        <taxon>Bacteria</taxon>
        <taxon>Pseudomonadati</taxon>
        <taxon>Pseudomonadota</taxon>
        <taxon>Gammaproteobacteria</taxon>
        <taxon>Aeromonadales</taxon>
        <taxon>Aeromonadaceae</taxon>
        <taxon>Aeromonas</taxon>
    </lineage>
</organism>
<keyword evidence="3 9" id="KW-0808">Transferase</keyword>
<dbReference type="PANTHER" id="PTHR43178:SF2">
    <property type="entry name" value="DIHYDROLIPOYLLYSINE-RESIDUE ACETYLTRANSFERASE COMPONENT OF PYRUVATE DEHYDROGENASE COMPLEX"/>
    <property type="match status" value="1"/>
</dbReference>
<dbReference type="InterPro" id="IPR003016">
    <property type="entry name" value="2-oxoA_DH_lipoyl-BS"/>
</dbReference>
<dbReference type="EMBL" id="CP047962">
    <property type="protein sequence ID" value="QHQ52741.1"/>
    <property type="molecule type" value="Genomic_DNA"/>
</dbReference>
<comment type="similarity">
    <text evidence="1 9">Belongs to the 2-oxoacid dehydrogenase family.</text>
</comment>
<dbReference type="CDD" id="cd06849">
    <property type="entry name" value="lipoyl_domain"/>
    <property type="match status" value="3"/>
</dbReference>
<feature type="domain" description="Peripheral subunit-binding (PSBD)" evidence="11">
    <location>
        <begin position="326"/>
        <end position="363"/>
    </location>
</feature>
<evidence type="ECO:0000256" key="6">
    <source>
        <dbReference type="ARBA" id="ARBA00023315"/>
    </source>
</evidence>
<comment type="function">
    <text evidence="7">The pyruvate dehydrogenase complex catalyzes the overall conversion of pyruvate to acetyl-CoA and CO(2). It contains multiple copies of three enzymatic components: pyruvate dehydrogenase (E1), dihydrolipoamide acetyltransferase (E2) and lipoamide dehydrogenase (E3).</text>
</comment>
<dbReference type="PROSITE" id="PS00189">
    <property type="entry name" value="LIPOYL"/>
    <property type="match status" value="3"/>
</dbReference>
<dbReference type="InterPro" id="IPR036625">
    <property type="entry name" value="E3-bd_dom_sf"/>
</dbReference>
<sequence>MSKQIMVPDIGADEVEVTEIMVAVGDKVELDQSLIAVEGDKASMEVPAPAAGIVKEILIKVGDKVATGSQIMIFEAEGAAAAPAQAAAPVAAAPAAPVAAAAKDVHVPDIGDDEVEVTEIMVAVGDMVEADQSIIAVEGDKASMEVPAPFAGRVVEIKVAAGAKVSTGSLVMVFEVAGAAPAAVAAPVQAAAPVAAAPVAAAAKEVNVPDIGGDEVEVTEIMVAVGDKVEADQSLIAVEGDKASMEVPAPFAGIVKEIKVKAGDKVSTGSLIMVFEVAGAAPAAAAAPVAQAAAPVAAAPVAAAPAAAPVAQAAASDFVANDAYVHASPAVRRLAREFGVNLAKVKASGRKGRIVKEDVQAYVKDAVKRAESAPAAGQGTGNGMSVVAWPKVDFSKFGPVEELELTRIQKISGPALHRNWAMIPHVTQFDEADTTDLEAFRKEQNILAEKQKLDVKITPLVFILKAAAKALEAHPRFCSALSEDGSKLIMKKYIHIGVAVDTPGGLVVPVVRDVNKKGIHELSRDLAEISKKARAGKLTAADMQGGCFTISSLGGIGGTSFTPIVNAPEVAILGVSKSEMKPKWNGKEFVPRLMLPLALSYDHRVIDGADGARFITTLSGVLSDIRRLVL</sequence>
<dbReference type="GO" id="GO:0031405">
    <property type="term" value="F:lipoic acid binding"/>
    <property type="evidence" value="ECO:0007669"/>
    <property type="project" value="TreeGrafter"/>
</dbReference>
<keyword evidence="12" id="KW-0670">Pyruvate</keyword>
<dbReference type="NCBIfam" id="TIGR01348">
    <property type="entry name" value="PDHac_trf_long"/>
    <property type="match status" value="1"/>
</dbReference>
<dbReference type="Pfam" id="PF02817">
    <property type="entry name" value="E3_binding"/>
    <property type="match status" value="1"/>
</dbReference>
<feature type="domain" description="Lipoyl-binding" evidence="10">
    <location>
        <begin position="102"/>
        <end position="175"/>
    </location>
</feature>
<dbReference type="FunFam" id="2.40.50.100:FF:000009">
    <property type="entry name" value="Acetyltransferase component of pyruvate dehydrogenase complex"/>
    <property type="match status" value="3"/>
</dbReference>